<dbReference type="AlphaFoldDB" id="A0A816ZXE1"/>
<evidence type="ECO:0000313" key="1">
    <source>
        <dbReference type="EMBL" id="CAF2240229.1"/>
    </source>
</evidence>
<dbReference type="EMBL" id="HG994362">
    <property type="protein sequence ID" value="CAF2240229.1"/>
    <property type="molecule type" value="Genomic_DNA"/>
</dbReference>
<dbReference type="Proteomes" id="UP001295469">
    <property type="component" value="Chromosome A08"/>
</dbReference>
<gene>
    <name evidence="1" type="ORF">DARMORV10_A08P17260.1</name>
</gene>
<protein>
    <submittedName>
        <fullName evidence="1">(rape) hypothetical protein</fullName>
    </submittedName>
</protein>
<name>A0A816ZXE1_BRANA</name>
<proteinExistence type="predicted"/>
<reference evidence="1" key="1">
    <citation type="submission" date="2021-01" db="EMBL/GenBank/DDBJ databases">
        <authorList>
            <consortium name="Genoscope - CEA"/>
            <person name="William W."/>
        </authorList>
    </citation>
    <scope>NUCLEOTIDE SEQUENCE</scope>
</reference>
<accession>A0A816ZXE1</accession>
<sequence length="78" mass="9192">MEWKIHVKVPHWVGMNIPTDEENDMLDLAFGLTEIIDISGFQIKEHALLFQLIHAFHHQHILRALELRLVLQIEHCFA</sequence>
<organism evidence="1">
    <name type="scientific">Brassica napus</name>
    <name type="common">Rape</name>
    <dbReference type="NCBI Taxonomy" id="3708"/>
    <lineage>
        <taxon>Eukaryota</taxon>
        <taxon>Viridiplantae</taxon>
        <taxon>Streptophyta</taxon>
        <taxon>Embryophyta</taxon>
        <taxon>Tracheophyta</taxon>
        <taxon>Spermatophyta</taxon>
        <taxon>Magnoliopsida</taxon>
        <taxon>eudicotyledons</taxon>
        <taxon>Gunneridae</taxon>
        <taxon>Pentapetalae</taxon>
        <taxon>rosids</taxon>
        <taxon>malvids</taxon>
        <taxon>Brassicales</taxon>
        <taxon>Brassicaceae</taxon>
        <taxon>Brassiceae</taxon>
        <taxon>Brassica</taxon>
    </lineage>
</organism>